<gene>
    <name evidence="1" type="ORF">KDM89_00585</name>
</gene>
<dbReference type="RefSeq" id="WP_212686019.1">
    <property type="nucleotide sequence ID" value="NZ_JAGSPN010000001.1"/>
</dbReference>
<evidence type="ECO:0000313" key="1">
    <source>
        <dbReference type="EMBL" id="MBR7780622.1"/>
    </source>
</evidence>
<accession>A0A941DJB1</accession>
<keyword evidence="2" id="KW-1185">Reference proteome</keyword>
<protein>
    <submittedName>
        <fullName evidence="1">Lasso peptide biosynthesis protein</fullName>
    </submittedName>
</protein>
<dbReference type="Proteomes" id="UP000680067">
    <property type="component" value="Unassembled WGS sequence"/>
</dbReference>
<evidence type="ECO:0000313" key="2">
    <source>
        <dbReference type="Proteomes" id="UP000680067"/>
    </source>
</evidence>
<dbReference type="EMBL" id="JAGSPN010000001">
    <property type="protein sequence ID" value="MBR7780622.1"/>
    <property type="molecule type" value="Genomic_DNA"/>
</dbReference>
<comment type="caution">
    <text evidence="1">The sequence shown here is derived from an EMBL/GenBank/DDBJ whole genome shotgun (WGS) entry which is preliminary data.</text>
</comment>
<dbReference type="AlphaFoldDB" id="A0A941DJB1"/>
<name>A0A941DJB1_9BURK</name>
<reference evidence="1" key="1">
    <citation type="submission" date="2021-04" db="EMBL/GenBank/DDBJ databases">
        <title>novel species isolated from subtropical streams in China.</title>
        <authorList>
            <person name="Lu H."/>
        </authorList>
    </citation>
    <scope>NUCLEOTIDE SEQUENCE</scope>
    <source>
        <strain evidence="1">LFS511W</strain>
    </source>
</reference>
<sequence length="198" mass="22992">MGEAKRRVQEITKIKNEFKTWQESLTSDEKLVAEIAIRLEERLVRGRKFYGGCYHLAFFMTHHLSLQGINLRPVIGWVNDGLWQGMTSHAWIEFNGRKTDVSLTYCDQSDVIPTGELIVHDRVIRHGKASYTYYEHNDPAAQAGLKWMQEQSQLQAVIQKKMIEHERMRNIVANRTFKEYLENAPHGGRYSEITALIS</sequence>
<proteinExistence type="predicted"/>
<organism evidence="1 2">
    <name type="scientific">Undibacterium luofuense</name>
    <dbReference type="NCBI Taxonomy" id="2828733"/>
    <lineage>
        <taxon>Bacteria</taxon>
        <taxon>Pseudomonadati</taxon>
        <taxon>Pseudomonadota</taxon>
        <taxon>Betaproteobacteria</taxon>
        <taxon>Burkholderiales</taxon>
        <taxon>Oxalobacteraceae</taxon>
        <taxon>Undibacterium</taxon>
    </lineage>
</organism>